<feature type="region of interest" description="Disordered" evidence="1">
    <location>
        <begin position="306"/>
        <end position="383"/>
    </location>
</feature>
<evidence type="ECO:0000313" key="2">
    <source>
        <dbReference type="EMBL" id="JAS37391.1"/>
    </source>
</evidence>
<dbReference type="EMBL" id="GECZ01018791">
    <property type="protein sequence ID" value="JAS50978.1"/>
    <property type="molecule type" value="Transcribed_RNA"/>
</dbReference>
<proteinExistence type="predicted"/>
<feature type="compositionally biased region" description="Polar residues" evidence="1">
    <location>
        <begin position="341"/>
        <end position="353"/>
    </location>
</feature>
<feature type="compositionally biased region" description="Low complexity" evidence="1">
    <location>
        <begin position="73"/>
        <end position="89"/>
    </location>
</feature>
<evidence type="ECO:0000256" key="1">
    <source>
        <dbReference type="SAM" id="MobiDB-lite"/>
    </source>
</evidence>
<gene>
    <name evidence="4" type="ORF">g.24206</name>
    <name evidence="2" type="ORF">g.24207</name>
    <name evidence="5" type="ORF">g.24208</name>
    <name evidence="3" type="ORF">g.24210</name>
</gene>
<dbReference type="EMBL" id="GECZ01008360">
    <property type="protein sequence ID" value="JAS61409.1"/>
    <property type="molecule type" value="Transcribed_RNA"/>
</dbReference>
<name>A0A1B6GG48_9HEMI</name>
<accession>A0A1B6GG48</accession>
<feature type="compositionally biased region" description="Pro residues" evidence="1">
    <location>
        <begin position="325"/>
        <end position="335"/>
    </location>
</feature>
<evidence type="ECO:0000313" key="5">
    <source>
        <dbReference type="EMBL" id="JAS61409.1"/>
    </source>
</evidence>
<dbReference type="AlphaFoldDB" id="A0A1B6GG48"/>
<feature type="region of interest" description="Disordered" evidence="1">
    <location>
        <begin position="481"/>
        <end position="536"/>
    </location>
</feature>
<feature type="region of interest" description="Disordered" evidence="1">
    <location>
        <begin position="146"/>
        <end position="167"/>
    </location>
</feature>
<dbReference type="EMBL" id="GECZ01026848">
    <property type="protein sequence ID" value="JAS42921.1"/>
    <property type="molecule type" value="Transcribed_RNA"/>
</dbReference>
<evidence type="ECO:0000313" key="3">
    <source>
        <dbReference type="EMBL" id="JAS42921.1"/>
    </source>
</evidence>
<dbReference type="EMBL" id="GECZ01032378">
    <property type="protein sequence ID" value="JAS37391.1"/>
    <property type="molecule type" value="Transcribed_RNA"/>
</dbReference>
<organism evidence="5">
    <name type="scientific">Cuerna arida</name>
    <dbReference type="NCBI Taxonomy" id="1464854"/>
    <lineage>
        <taxon>Eukaryota</taxon>
        <taxon>Metazoa</taxon>
        <taxon>Ecdysozoa</taxon>
        <taxon>Arthropoda</taxon>
        <taxon>Hexapoda</taxon>
        <taxon>Insecta</taxon>
        <taxon>Pterygota</taxon>
        <taxon>Neoptera</taxon>
        <taxon>Paraneoptera</taxon>
        <taxon>Hemiptera</taxon>
        <taxon>Auchenorrhyncha</taxon>
        <taxon>Membracoidea</taxon>
        <taxon>Cicadellidae</taxon>
        <taxon>Cicadellinae</taxon>
        <taxon>Proconiini</taxon>
        <taxon>Cuerna</taxon>
    </lineage>
</organism>
<protein>
    <submittedName>
        <fullName evidence="5">Uncharacterized protein</fullName>
    </submittedName>
</protein>
<evidence type="ECO:0000313" key="4">
    <source>
        <dbReference type="EMBL" id="JAS50978.1"/>
    </source>
</evidence>
<feature type="region of interest" description="Disordered" evidence="1">
    <location>
        <begin position="441"/>
        <end position="469"/>
    </location>
</feature>
<reference evidence="5" key="1">
    <citation type="submission" date="2015-11" db="EMBL/GenBank/DDBJ databases">
        <title>De novo transcriptome assembly of four potential Pierce s Disease insect vectors from Arizona vineyards.</title>
        <authorList>
            <person name="Tassone E.E."/>
        </authorList>
    </citation>
    <scope>NUCLEOTIDE SEQUENCE</scope>
</reference>
<feature type="compositionally biased region" description="Polar residues" evidence="1">
    <location>
        <begin position="61"/>
        <end position="72"/>
    </location>
</feature>
<sequence>MANKSELSEPSVESAINGQKITCHLVSLPRIVLTRIDEKLPITKKASPLKKTPLKRLGTQNVTKQVNSKQSFSKNTSKVSNKGKVSKNPVRVKKKQAPLAVKLAKIHKKRASDKDTTTFKKTARTVNRGESETKSLLKKTMLQKRSKVAIPAKKPQLSTTKTKKAVPLKPKTQVTPNKKVITPTLKPKKEKINNLKIDAQQIDKTLDSDTSEDEFLYDELIEELENVPIKQSEYLQPSLEKTTNITLKPNVGNKPPTIVKGGIVKKTNLPADLQPIAPSNTISSFNQSINSIEEIDSFNSIHGKKKKSVLGKNKLQNSSGSPVPNKKPSPWPISVPSPSKNNFKSTQKNQKNTPKAKRGSFSSTQKASKSKKTKSKDMLQPISPTIHSINDVVSKPTAINVVKPKFGPKQTAKVTPLSQSLIQDDNLSDEYTEEETLENIDYEPLDDLSKPGNESITSDTTLLKKTSTKEDADPNLDLIRILTDDPDDTPPSKPVESQEKDMQRSKISNNENLHTDSEKSPSEPLDTSEAVAEEESPTVRTIYDLMNEVSLQYPSWNLHIIPETNAFCIAQVTKGRLGLPTLKKCIELDPNDYNAKVYIHQYHIKRFDGIYDSEESIIALIQEINSIKA</sequence>
<feature type="region of interest" description="Disordered" evidence="1">
    <location>
        <begin position="61"/>
        <end position="95"/>
    </location>
</feature>